<keyword evidence="4 6" id="KW-0560">Oxidoreductase</keyword>
<evidence type="ECO:0000256" key="3">
    <source>
        <dbReference type="ARBA" id="ARBA00011643"/>
    </source>
</evidence>
<dbReference type="InterPro" id="IPR006096">
    <property type="entry name" value="Glu/Leu/Phe/Val/Trp_DH_C"/>
</dbReference>
<dbReference type="Gene3D" id="1.10.285.10">
    <property type="entry name" value="Glutamate Dehydrogenase, chain A, domain 3"/>
    <property type="match status" value="2"/>
</dbReference>
<comment type="catalytic activity">
    <reaction evidence="5">
        <text>L-glutamate + NADP(+) + H2O = 2-oxoglutarate + NH4(+) + NADPH + H(+)</text>
        <dbReference type="Rhea" id="RHEA:11612"/>
        <dbReference type="ChEBI" id="CHEBI:15377"/>
        <dbReference type="ChEBI" id="CHEBI:15378"/>
        <dbReference type="ChEBI" id="CHEBI:16810"/>
        <dbReference type="ChEBI" id="CHEBI:28938"/>
        <dbReference type="ChEBI" id="CHEBI:29985"/>
        <dbReference type="ChEBI" id="CHEBI:57783"/>
        <dbReference type="ChEBI" id="CHEBI:58349"/>
        <dbReference type="EC" id="1.4.1.4"/>
    </reaction>
</comment>
<evidence type="ECO:0000256" key="2">
    <source>
        <dbReference type="ARBA" id="ARBA00006382"/>
    </source>
</evidence>
<feature type="binding site" evidence="8">
    <location>
        <position position="136"/>
    </location>
    <ligand>
        <name>substrate</name>
    </ligand>
</feature>
<keyword evidence="8" id="KW-0520">NAD</keyword>
<dbReference type="Gene3D" id="3.40.50.10860">
    <property type="entry name" value="Leucine Dehydrogenase, chain A, domain 1"/>
    <property type="match status" value="1"/>
</dbReference>
<evidence type="ECO:0000313" key="13">
    <source>
        <dbReference type="Proteomes" id="UP001214043"/>
    </source>
</evidence>
<dbReference type="Gene3D" id="3.40.50.720">
    <property type="entry name" value="NAD(P)-binding Rossmann-like Domain"/>
    <property type="match status" value="1"/>
</dbReference>
<dbReference type="InterPro" id="IPR006097">
    <property type="entry name" value="Glu/Leu/Phe/Val/Trp_DH_dimer"/>
</dbReference>
<evidence type="ECO:0000259" key="11">
    <source>
        <dbReference type="SMART" id="SM00839"/>
    </source>
</evidence>
<dbReference type="InterPro" id="IPR014362">
    <property type="entry name" value="Glu_DH"/>
</dbReference>
<feature type="binding site" evidence="8">
    <location>
        <position position="235"/>
    </location>
    <ligand>
        <name>NAD(+)</name>
        <dbReference type="ChEBI" id="CHEBI:57540"/>
    </ligand>
</feature>
<protein>
    <recommendedName>
        <fullName evidence="6">Glutamate dehydrogenase</fullName>
    </recommendedName>
</protein>
<dbReference type="AlphaFoldDB" id="A0AAF0CFD8"/>
<dbReference type="InterPro" id="IPR033524">
    <property type="entry name" value="Glu/Leu/Phe/Val_DH_AS"/>
</dbReference>
<proteinExistence type="inferred from homology"/>
<evidence type="ECO:0000256" key="7">
    <source>
        <dbReference type="PIRSR" id="PIRSR000185-1"/>
    </source>
</evidence>
<feature type="domain" description="Glutamate/phenylalanine/leucine/valine/L-tryptophan dehydrogenase C-terminal" evidence="11">
    <location>
        <begin position="228"/>
        <end position="471"/>
    </location>
</feature>
<gene>
    <name evidence="12" type="primary">gdhA</name>
    <name evidence="12" type="ORF">PUV54_15245</name>
</gene>
<comment type="subunit">
    <text evidence="3">Homohexamer.</text>
</comment>
<dbReference type="PANTHER" id="PTHR43571:SF1">
    <property type="entry name" value="NADP-SPECIFIC GLUTAMATE DEHYDROGENASE 1-RELATED"/>
    <property type="match status" value="1"/>
</dbReference>
<dbReference type="CDD" id="cd05313">
    <property type="entry name" value="NAD_bind_2_Glu_DH"/>
    <property type="match status" value="1"/>
</dbReference>
<reference evidence="12" key="1">
    <citation type="submission" date="2023-02" db="EMBL/GenBank/DDBJ databases">
        <title>Genome sequence of Hyphococcus flavus.</title>
        <authorList>
            <person name="Rong J.-C."/>
            <person name="Zhao Q."/>
            <person name="Yi M."/>
            <person name="Wu J.-Y."/>
        </authorList>
    </citation>
    <scope>NUCLEOTIDE SEQUENCE</scope>
    <source>
        <strain evidence="12">MCCC 1K03223</strain>
    </source>
</reference>
<dbReference type="SUPFAM" id="SSF51735">
    <property type="entry name" value="NAD(P)-binding Rossmann-fold domains"/>
    <property type="match status" value="1"/>
</dbReference>
<dbReference type="NCBIfam" id="NF006929">
    <property type="entry name" value="PRK09414.1"/>
    <property type="match status" value="1"/>
</dbReference>
<dbReference type="InterPro" id="IPR046346">
    <property type="entry name" value="Aminoacid_DH-like_N_sf"/>
</dbReference>
<dbReference type="FunFam" id="3.40.50.10860:FF:000002">
    <property type="entry name" value="Glutamate dehydrogenase"/>
    <property type="match status" value="1"/>
</dbReference>
<dbReference type="GO" id="GO:0005829">
    <property type="term" value="C:cytosol"/>
    <property type="evidence" value="ECO:0007669"/>
    <property type="project" value="TreeGrafter"/>
</dbReference>
<organism evidence="12 13">
    <name type="scientific">Hyphococcus flavus</name>
    <dbReference type="NCBI Taxonomy" id="1866326"/>
    <lineage>
        <taxon>Bacteria</taxon>
        <taxon>Pseudomonadati</taxon>
        <taxon>Pseudomonadota</taxon>
        <taxon>Alphaproteobacteria</taxon>
        <taxon>Parvularculales</taxon>
        <taxon>Parvularculaceae</taxon>
        <taxon>Hyphococcus</taxon>
    </lineage>
</organism>
<dbReference type="FunFam" id="3.40.50.720:FF:000030">
    <property type="entry name" value="Glutamate dehydrogenase"/>
    <property type="match status" value="1"/>
</dbReference>
<dbReference type="PROSITE" id="PS00074">
    <property type="entry name" value="GLFV_DEHYDROGENASE"/>
    <property type="match status" value="1"/>
</dbReference>
<evidence type="ECO:0000256" key="5">
    <source>
        <dbReference type="ARBA" id="ARBA00048584"/>
    </source>
</evidence>
<name>A0AAF0CFD8_9PROT</name>
<dbReference type="PIRSF" id="PIRSF000185">
    <property type="entry name" value="Glu_DH"/>
    <property type="match status" value="1"/>
</dbReference>
<dbReference type="Pfam" id="PF02812">
    <property type="entry name" value="ELFV_dehydrog_N"/>
    <property type="match status" value="1"/>
</dbReference>
<dbReference type="GO" id="GO:0004354">
    <property type="term" value="F:glutamate dehydrogenase (NADP+) activity"/>
    <property type="evidence" value="ECO:0007669"/>
    <property type="project" value="UniProtKB-EC"/>
</dbReference>
<evidence type="ECO:0000256" key="8">
    <source>
        <dbReference type="PIRSR" id="PIRSR000185-2"/>
    </source>
</evidence>
<feature type="binding site" evidence="8">
    <location>
        <position position="115"/>
    </location>
    <ligand>
        <name>substrate</name>
    </ligand>
</feature>
<dbReference type="SUPFAM" id="SSF53223">
    <property type="entry name" value="Aminoacid dehydrogenase-like, N-terminal domain"/>
    <property type="match status" value="1"/>
</dbReference>
<dbReference type="Proteomes" id="UP001214043">
    <property type="component" value="Chromosome"/>
</dbReference>
<evidence type="ECO:0000256" key="10">
    <source>
        <dbReference type="RuleBase" id="RU004417"/>
    </source>
</evidence>
<feature type="active site" description="Proton donor" evidence="7">
    <location>
        <position position="151"/>
    </location>
</feature>
<keyword evidence="13" id="KW-1185">Reference proteome</keyword>
<dbReference type="Pfam" id="PF00208">
    <property type="entry name" value="ELFV_dehydrog"/>
    <property type="match status" value="1"/>
</dbReference>
<feature type="binding site" evidence="8">
    <location>
        <position position="405"/>
    </location>
    <ligand>
        <name>substrate</name>
    </ligand>
</feature>
<feature type="binding site" evidence="8">
    <location>
        <position position="266"/>
    </location>
    <ligand>
        <name>NAD(+)</name>
        <dbReference type="ChEBI" id="CHEBI:57540"/>
    </ligand>
</feature>
<feature type="site" description="Important for catalysis" evidence="9">
    <location>
        <position position="191"/>
    </location>
</feature>
<dbReference type="FunFam" id="1.10.285.10:FF:000001">
    <property type="entry name" value="Glutamate dehydrogenase"/>
    <property type="match status" value="1"/>
</dbReference>
<comment type="similarity">
    <text evidence="2 6 10">Belongs to the Glu/Leu/Phe/Val dehydrogenases family.</text>
</comment>
<evidence type="ECO:0000313" key="12">
    <source>
        <dbReference type="EMBL" id="WDI31304.1"/>
    </source>
</evidence>
<dbReference type="EMBL" id="CP118166">
    <property type="protein sequence ID" value="WDI31304.1"/>
    <property type="molecule type" value="Genomic_DNA"/>
</dbReference>
<dbReference type="InterPro" id="IPR036291">
    <property type="entry name" value="NAD(P)-bd_dom_sf"/>
</dbReference>
<feature type="binding site" evidence="8">
    <location>
        <position position="190"/>
    </location>
    <ligand>
        <name>substrate</name>
    </ligand>
</feature>
<evidence type="ECO:0000256" key="6">
    <source>
        <dbReference type="PIRNR" id="PIRNR000185"/>
    </source>
</evidence>
<comment type="function">
    <text evidence="1">Catalyzes the reversible oxidative deamination of glutamate to alpha-ketoglutarate and ammonia.</text>
</comment>
<accession>A0AAF0CFD8</accession>
<dbReference type="KEGG" id="hfl:PUV54_15245"/>
<dbReference type="SMART" id="SM00839">
    <property type="entry name" value="ELFV_dehydrog"/>
    <property type="match status" value="1"/>
</dbReference>
<keyword evidence="8" id="KW-0547">Nucleotide-binding</keyword>
<dbReference type="InterPro" id="IPR033922">
    <property type="entry name" value="NAD_bind_Glu_DH"/>
</dbReference>
<dbReference type="PANTHER" id="PTHR43571">
    <property type="entry name" value="NADP-SPECIFIC GLUTAMATE DEHYDROGENASE 1-RELATED"/>
    <property type="match status" value="1"/>
</dbReference>
<evidence type="ECO:0000256" key="4">
    <source>
        <dbReference type="ARBA" id="ARBA00023002"/>
    </source>
</evidence>
<evidence type="ECO:0000256" key="1">
    <source>
        <dbReference type="ARBA" id="ARBA00003868"/>
    </source>
</evidence>
<dbReference type="InterPro" id="IPR006095">
    <property type="entry name" value="Glu/Leu/Phe/Val/Trp_DH"/>
</dbReference>
<dbReference type="GO" id="GO:0000166">
    <property type="term" value="F:nucleotide binding"/>
    <property type="evidence" value="ECO:0007669"/>
    <property type="project" value="UniProtKB-KW"/>
</dbReference>
<evidence type="ECO:0000256" key="9">
    <source>
        <dbReference type="PIRSR" id="PIRSR000185-3"/>
    </source>
</evidence>
<dbReference type="GO" id="GO:0006537">
    <property type="term" value="P:glutamate biosynthetic process"/>
    <property type="evidence" value="ECO:0007669"/>
    <property type="project" value="UniProtKB-ARBA"/>
</dbReference>
<sequence length="473" mass="51619">MSETLARSASQPKAKYAAGIAGGGNVVREIDHFMQGVVNRNPHETEFHQAVFEFVETVMPYYLDHRKYMDARILERMTEPDRIVSFRVTWEDDQGVPHANKGFRVQFNSSMGPYKGGLRFDPSVNASILKFLGFEQTFKNALTRLPMGGGKGGANFNPKGRSDAEIMRFCHSMMTELHRHIGESVDVPAGDIGVGAREIGYLFGKYKQLAHFYTGGVITGKGIPYGGSEIRKEATGYGVVVFTEEMLKKHGKTMNGKTVAISGSGNVAIYAVQRAMRMGAKVVTVSDSRGFAHVPNGFTDESFAVLQDVKENRRESLAKFASEARGATYHAGKSPWTVPCDVGLPCATQNEIDEQMAATMVKNGIMCLSEGANMPLTAQAIHVLKDADVIFGPAKAANAGGVGCSGLEQAQNAQRLSWTRDQVEQELERIMRSIHEQCVEYAPVRSGIVDYQTGANVSSFARVADAMLAFGYI</sequence>
<dbReference type="InterPro" id="IPR050724">
    <property type="entry name" value="Glu_Leu_Phe_Val_DH"/>
</dbReference>
<dbReference type="PRINTS" id="PR00082">
    <property type="entry name" value="GLFDHDRGNASE"/>
</dbReference>
<feature type="binding site" evidence="8">
    <location>
        <position position="139"/>
    </location>
    <ligand>
        <name>substrate</name>
    </ligand>
</feature>